<comment type="caution">
    <text evidence="1">The sequence shown here is derived from an EMBL/GenBank/DDBJ whole genome shotgun (WGS) entry which is preliminary data.</text>
</comment>
<reference evidence="1 2" key="1">
    <citation type="submission" date="2009-01" db="EMBL/GenBank/DDBJ databases">
        <authorList>
            <person name="Qin X."/>
            <person name="Bachman B."/>
            <person name="Battles P."/>
            <person name="Bell A."/>
            <person name="Bess C."/>
            <person name="Bickham C."/>
            <person name="Chaboub L."/>
            <person name="Chen D."/>
            <person name="Coyle M."/>
            <person name="Deiros D.R."/>
            <person name="Dinh H."/>
            <person name="Forbes L."/>
            <person name="Fowler G."/>
            <person name="Francisco L."/>
            <person name="Fu Q."/>
            <person name="Gubbala S."/>
            <person name="Hale W."/>
            <person name="Han Y."/>
            <person name="Hemphill L."/>
            <person name="Highlander S.K."/>
            <person name="Hirani K."/>
            <person name="Hogues M."/>
            <person name="Jackson L."/>
            <person name="Jakkamsetti A."/>
            <person name="Javaid M."/>
            <person name="Jiang H."/>
            <person name="Korchina V."/>
            <person name="Kovar C."/>
            <person name="Lara F."/>
            <person name="Lee S."/>
            <person name="Mata R."/>
            <person name="Mathew T."/>
            <person name="Moen C."/>
            <person name="Morales K."/>
            <person name="Munidasa M."/>
            <person name="Nazareth L."/>
            <person name="Ngo R."/>
            <person name="Nguyen L."/>
            <person name="Okwuonu G."/>
            <person name="Ongeri F."/>
            <person name="Patil S."/>
            <person name="Petrosino J."/>
            <person name="Pham C."/>
            <person name="Pham P."/>
            <person name="Pu L.-L."/>
            <person name="Puazo M."/>
            <person name="Raj R."/>
            <person name="Reid J."/>
            <person name="Rouhana J."/>
            <person name="Saada N."/>
            <person name="Shang Y."/>
            <person name="Simmons D."/>
            <person name="Thornton R."/>
            <person name="Warren J."/>
            <person name="Weissenberger G."/>
            <person name="Zhang J."/>
            <person name="Zhang L."/>
            <person name="Zhou C."/>
            <person name="Zhu D."/>
            <person name="Muzny D."/>
            <person name="Worley K."/>
            <person name="Gibbs R."/>
        </authorList>
    </citation>
    <scope>NUCLEOTIDE SEQUENCE [LARGE SCALE GENOMIC DNA]</scope>
    <source>
        <strain evidence="1 2">ATCC 51866</strain>
    </source>
</reference>
<dbReference type="Proteomes" id="UP000006237">
    <property type="component" value="Unassembled WGS sequence"/>
</dbReference>
<gene>
    <name evidence="1" type="ORF">HMPREF0293_1438</name>
</gene>
<keyword evidence="2" id="KW-1185">Reference proteome</keyword>
<sequence>MSDTKDIPSFVNYSEIGQRYLKWVEKYRYSSFVMLGSISALPLGSESQRM</sequence>
<accession>A0ABP2DWZ0</accession>
<evidence type="ECO:0000313" key="1">
    <source>
        <dbReference type="EMBL" id="EEI63076.1"/>
    </source>
</evidence>
<name>A0ABP2DWZ0_9CORY</name>
<organism evidence="1 2">
    <name type="scientific">Corynebacterium glucuronolyticum ATCC 51866</name>
    <dbReference type="NCBI Taxonomy" id="548478"/>
    <lineage>
        <taxon>Bacteria</taxon>
        <taxon>Bacillati</taxon>
        <taxon>Actinomycetota</taxon>
        <taxon>Actinomycetes</taxon>
        <taxon>Mycobacteriales</taxon>
        <taxon>Corynebacteriaceae</taxon>
        <taxon>Corynebacterium</taxon>
    </lineage>
</organism>
<protein>
    <submittedName>
        <fullName evidence="1">Uncharacterized protein</fullName>
    </submittedName>
</protein>
<proteinExistence type="predicted"/>
<dbReference type="EMBL" id="ACHF01000035">
    <property type="protein sequence ID" value="EEI63076.1"/>
    <property type="molecule type" value="Genomic_DNA"/>
</dbReference>
<evidence type="ECO:0000313" key="2">
    <source>
        <dbReference type="Proteomes" id="UP000006237"/>
    </source>
</evidence>